<accession>A0A6J5NRJ9</accession>
<dbReference type="EMBL" id="LR796695">
    <property type="protein sequence ID" value="CAB4159795.1"/>
    <property type="molecule type" value="Genomic_DNA"/>
</dbReference>
<organism evidence="1">
    <name type="scientific">uncultured Caudovirales phage</name>
    <dbReference type="NCBI Taxonomy" id="2100421"/>
    <lineage>
        <taxon>Viruses</taxon>
        <taxon>Duplodnaviria</taxon>
        <taxon>Heunggongvirae</taxon>
        <taxon>Uroviricota</taxon>
        <taxon>Caudoviricetes</taxon>
        <taxon>Peduoviridae</taxon>
        <taxon>Maltschvirus</taxon>
        <taxon>Maltschvirus maltsch</taxon>
    </lineage>
</organism>
<protein>
    <submittedName>
        <fullName evidence="1">Uncharacterized protein</fullName>
    </submittedName>
</protein>
<gene>
    <name evidence="1" type="ORF">UFOVP726_23</name>
</gene>
<name>A0A6J5NRJ9_9CAUD</name>
<evidence type="ECO:0000313" key="1">
    <source>
        <dbReference type="EMBL" id="CAB4159795.1"/>
    </source>
</evidence>
<proteinExistence type="predicted"/>
<sequence>MTNEDRRRLVATVTAVYAYYDRQVNELHLQFWVEDMAPYPIEAIERALVAHRKDPERGQFLPKTADIIRQLEGDSTQRAALAWGEALECARNGGAGYPRLPEPTKAALDSLGGMLALRRADDTQLPFLQRQFIAGHKAVVHRQDADAMLLGTTATGLLQ</sequence>
<reference evidence="1" key="1">
    <citation type="submission" date="2020-04" db="EMBL/GenBank/DDBJ databases">
        <authorList>
            <person name="Chiriac C."/>
            <person name="Salcher M."/>
            <person name="Ghai R."/>
            <person name="Kavagutti S V."/>
        </authorList>
    </citation>
    <scope>NUCLEOTIDE SEQUENCE</scope>
</reference>